<feature type="compositionally biased region" description="Low complexity" evidence="1">
    <location>
        <begin position="1034"/>
        <end position="1043"/>
    </location>
</feature>
<dbReference type="Proteomes" id="UP000193144">
    <property type="component" value="Unassembled WGS sequence"/>
</dbReference>
<feature type="compositionally biased region" description="Low complexity" evidence="1">
    <location>
        <begin position="372"/>
        <end position="390"/>
    </location>
</feature>
<evidence type="ECO:0000313" key="3">
    <source>
        <dbReference type="Proteomes" id="UP000193144"/>
    </source>
</evidence>
<feature type="compositionally biased region" description="Polar residues" evidence="1">
    <location>
        <begin position="875"/>
        <end position="888"/>
    </location>
</feature>
<gene>
    <name evidence="2" type="ORF">BCR34DRAFT_10232</name>
</gene>
<feature type="compositionally biased region" description="Basic and acidic residues" evidence="1">
    <location>
        <begin position="198"/>
        <end position="212"/>
    </location>
</feature>
<organism evidence="2 3">
    <name type="scientific">Clohesyomyces aquaticus</name>
    <dbReference type="NCBI Taxonomy" id="1231657"/>
    <lineage>
        <taxon>Eukaryota</taxon>
        <taxon>Fungi</taxon>
        <taxon>Dikarya</taxon>
        <taxon>Ascomycota</taxon>
        <taxon>Pezizomycotina</taxon>
        <taxon>Dothideomycetes</taxon>
        <taxon>Pleosporomycetidae</taxon>
        <taxon>Pleosporales</taxon>
        <taxon>Lindgomycetaceae</taxon>
        <taxon>Clohesyomyces</taxon>
    </lineage>
</organism>
<dbReference type="OrthoDB" id="5335210at2759"/>
<feature type="compositionally biased region" description="Low complexity" evidence="1">
    <location>
        <begin position="1111"/>
        <end position="1124"/>
    </location>
</feature>
<feature type="compositionally biased region" description="Low complexity" evidence="1">
    <location>
        <begin position="275"/>
        <end position="291"/>
    </location>
</feature>
<feature type="compositionally biased region" description="Polar residues" evidence="1">
    <location>
        <begin position="327"/>
        <end position="369"/>
    </location>
</feature>
<feature type="compositionally biased region" description="Polar residues" evidence="1">
    <location>
        <begin position="688"/>
        <end position="714"/>
    </location>
</feature>
<feature type="compositionally biased region" description="Polar residues" evidence="1">
    <location>
        <begin position="126"/>
        <end position="137"/>
    </location>
</feature>
<feature type="region of interest" description="Disordered" evidence="1">
    <location>
        <begin position="437"/>
        <end position="1136"/>
    </location>
</feature>
<protein>
    <submittedName>
        <fullName evidence="2">Uncharacterized protein</fullName>
    </submittedName>
</protein>
<feature type="region of interest" description="Disordered" evidence="1">
    <location>
        <begin position="1197"/>
        <end position="1308"/>
    </location>
</feature>
<feature type="compositionally biased region" description="Pro residues" evidence="1">
    <location>
        <begin position="1070"/>
        <end position="1089"/>
    </location>
</feature>
<feature type="region of interest" description="Disordered" evidence="1">
    <location>
        <begin position="119"/>
        <end position="154"/>
    </location>
</feature>
<feature type="region of interest" description="Disordered" evidence="1">
    <location>
        <begin position="275"/>
        <end position="296"/>
    </location>
</feature>
<comment type="caution">
    <text evidence="2">The sequence shown here is derived from an EMBL/GenBank/DDBJ whole genome shotgun (WGS) entry which is preliminary data.</text>
</comment>
<feature type="compositionally biased region" description="Polar residues" evidence="1">
    <location>
        <begin position="745"/>
        <end position="765"/>
    </location>
</feature>
<feature type="compositionally biased region" description="Basic and acidic residues" evidence="1">
    <location>
        <begin position="551"/>
        <end position="563"/>
    </location>
</feature>
<feature type="compositionally biased region" description="Low complexity" evidence="1">
    <location>
        <begin position="241"/>
        <end position="258"/>
    </location>
</feature>
<feature type="compositionally biased region" description="Polar residues" evidence="1">
    <location>
        <begin position="599"/>
        <end position="611"/>
    </location>
</feature>
<sequence>MNRFLHRKKDRALDDNVAAVKKTKKGKKGMPEPKLELDVAAALPTTDDFRTSLIMPSLSTRFSMLREQDDPSSKIGKASDDSVLIPKRQSRLHEFGFVPGGLSDIAEVSSINGSLNGSIRPPFANERQNSFDSQSPADDNGGSMMSRARPGEGNVLFGGRQKIYMISNTGSSKSLGRALYDDDVSQSTFQKLRAQEREKARLAMEGGEKADETPQATPASPTKDELSSPSVSDFNQRRETSSSTNSGTANTRASTAATSIASQGANAIAVSSSPALPSAAPATSPTTEANPLNRSTTKARRMYETGLDQHIYDQQSSALNRLNSIQRTRAPTGRSTPPLLYSQTRSATNLNDRFNRSASTRTASPTQMGSPLLSRQDTQSSSSSPVVSRPHSPPLSPLASDSDEAHALHSALQPNDRGKATAMGAFNKPKQAFSEQQYAERLKRMQQEREPVGPKLDKPPKPSLRERAALEQRKRAEAGVTERQRSNTADRTEAPSAFSVFQNATNQLKSPTKKTELPQKPEPSPQDNTPPDSQKGGTFFTSPHSSDDEEEPKKKIDIMRRLENIPAANRPAPPILDHPALRSRSSSRAPEAEHPALRSHSQSRAAPTQQHDPMPSPKGPSLPNSDSTAKAGNGPDVDSPTLGPENGGLGGLIRQHLRGISNVSSDYGDDNQIVQSPPLPMPIAPLSVRTQDFQRRQPNSESDTPAHSSYSHSNPWDLDDIENPYYGEGDSISSVSPVDAHKQKTGVTGNTQQTNAQARNRSASQDDGAPQWEKDIKKSTHQRDLSSATQEEHDAFQRELAQRRRAIEENLRTNSDENSRSVSPAPSAAAGGGGLKNALSMLRSKSSRESFALREDPREQERSNKAMRMLGIGTGSANASSTSLSRMNHNQDRWEQDEDRVGRIPTTRQKPIRVLEQSEQDARREFEQRLQRTATDESSRDTKSKGRSPPASSKSSTRARSSSELSSGRSRSRGGRYRDDLEQAMVEGMGSRSTVYPPNPPSAPSMPGYVANPTQPLTAERPSLDSQNSRMRSRSNSRATAAAGFLQPIQTGPGAMNGSSPRLSPAGNSPKPPFSPGLPVSPRPSPGAPSPNMNAFRPQASPVPAFAVNNTPPVSGTSTPVTPGFNSNGNPLGPVSKSTAMLRKKSIAKTDISEPIFVSATSVMDTVDLPAGASLKNGMDLVAPPVPPINPMRRRFGFGRTEPHHDPAIHTLSTPHAPFADPQRTNSSDALSSQATNPISEARQRLRKTSSEGHSLHGTAQSHAQLPASTGPSPAMPSTPRFGRTGSSPPRPINDRPMVQRPMDGSMF</sequence>
<proteinExistence type="predicted"/>
<feature type="compositionally biased region" description="Basic and acidic residues" evidence="1">
    <location>
        <begin position="772"/>
        <end position="819"/>
    </location>
</feature>
<feature type="region of interest" description="Disordered" evidence="1">
    <location>
        <begin position="327"/>
        <end position="406"/>
    </location>
</feature>
<feature type="compositionally biased region" description="Basic and acidic residues" evidence="1">
    <location>
        <begin position="438"/>
        <end position="493"/>
    </location>
</feature>
<dbReference type="STRING" id="1231657.A0A1Y2A5R4"/>
<feature type="compositionally biased region" description="Basic and acidic residues" evidence="1">
    <location>
        <begin position="920"/>
        <end position="944"/>
    </location>
</feature>
<feature type="compositionally biased region" description="Polar residues" evidence="1">
    <location>
        <begin position="525"/>
        <end position="544"/>
    </location>
</feature>
<name>A0A1Y2A5R4_9PLEO</name>
<feature type="compositionally biased region" description="Polar residues" evidence="1">
    <location>
        <begin position="1258"/>
        <end position="1272"/>
    </location>
</feature>
<keyword evidence="3" id="KW-1185">Reference proteome</keyword>
<evidence type="ECO:0000256" key="1">
    <source>
        <dbReference type="SAM" id="MobiDB-lite"/>
    </source>
</evidence>
<feature type="region of interest" description="Disordered" evidence="1">
    <location>
        <begin position="198"/>
        <end position="258"/>
    </location>
</feature>
<feature type="compositionally biased region" description="Basic and acidic residues" evidence="1">
    <location>
        <begin position="846"/>
        <end position="864"/>
    </location>
</feature>
<dbReference type="EMBL" id="MCFA01000010">
    <property type="protein sequence ID" value="ORY17846.1"/>
    <property type="molecule type" value="Genomic_DNA"/>
</dbReference>
<accession>A0A1Y2A5R4</accession>
<feature type="compositionally biased region" description="Basic and acidic residues" evidence="1">
    <location>
        <begin position="889"/>
        <end position="902"/>
    </location>
</feature>
<feature type="compositionally biased region" description="Polar residues" evidence="1">
    <location>
        <begin position="1223"/>
        <end position="1239"/>
    </location>
</feature>
<feature type="compositionally biased region" description="Low complexity" evidence="1">
    <location>
        <begin position="947"/>
        <end position="969"/>
    </location>
</feature>
<feature type="compositionally biased region" description="Polar residues" evidence="1">
    <location>
        <begin position="499"/>
        <end position="510"/>
    </location>
</feature>
<reference evidence="2 3" key="1">
    <citation type="submission" date="2016-07" db="EMBL/GenBank/DDBJ databases">
        <title>Pervasive Adenine N6-methylation of Active Genes in Fungi.</title>
        <authorList>
            <consortium name="DOE Joint Genome Institute"/>
            <person name="Mondo S.J."/>
            <person name="Dannebaum R.O."/>
            <person name="Kuo R.C."/>
            <person name="Labutti K."/>
            <person name="Haridas S."/>
            <person name="Kuo A."/>
            <person name="Salamov A."/>
            <person name="Ahrendt S.R."/>
            <person name="Lipzen A."/>
            <person name="Sullivan W."/>
            <person name="Andreopoulos W.B."/>
            <person name="Clum A."/>
            <person name="Lindquist E."/>
            <person name="Daum C."/>
            <person name="Ramamoorthy G.K."/>
            <person name="Gryganskyi A."/>
            <person name="Culley D."/>
            <person name="Magnuson J.K."/>
            <person name="James T.Y."/>
            <person name="O'Malley M.A."/>
            <person name="Stajich J.E."/>
            <person name="Spatafora J.W."/>
            <person name="Visel A."/>
            <person name="Grigoriev I.V."/>
        </authorList>
    </citation>
    <scope>NUCLEOTIDE SEQUENCE [LARGE SCALE GENOMIC DNA]</scope>
    <source>
        <strain evidence="2 3">CBS 115471</strain>
    </source>
</reference>
<evidence type="ECO:0000313" key="2">
    <source>
        <dbReference type="EMBL" id="ORY17846.1"/>
    </source>
</evidence>